<keyword evidence="1" id="KW-0812">Transmembrane</keyword>
<proteinExistence type="predicted"/>
<feature type="transmembrane region" description="Helical" evidence="1">
    <location>
        <begin position="52"/>
        <end position="73"/>
    </location>
</feature>
<name>A0AAX6MJG8_9PEZI</name>
<evidence type="ECO:0000256" key="1">
    <source>
        <dbReference type="SAM" id="Phobius"/>
    </source>
</evidence>
<dbReference type="Proteomes" id="UP001369815">
    <property type="component" value="Unassembled WGS sequence"/>
</dbReference>
<dbReference type="EMBL" id="JBANMG010000005">
    <property type="protein sequence ID" value="KAK6952769.1"/>
    <property type="molecule type" value="Genomic_DNA"/>
</dbReference>
<gene>
    <name evidence="2" type="ORF">Daesc_005063</name>
</gene>
<feature type="transmembrane region" description="Helical" evidence="1">
    <location>
        <begin position="20"/>
        <end position="40"/>
    </location>
</feature>
<protein>
    <submittedName>
        <fullName evidence="2">Uncharacterized protein</fullName>
    </submittedName>
</protein>
<keyword evidence="3" id="KW-1185">Reference proteome</keyword>
<organism evidence="2 3">
    <name type="scientific">Daldinia eschscholtzii</name>
    <dbReference type="NCBI Taxonomy" id="292717"/>
    <lineage>
        <taxon>Eukaryota</taxon>
        <taxon>Fungi</taxon>
        <taxon>Dikarya</taxon>
        <taxon>Ascomycota</taxon>
        <taxon>Pezizomycotina</taxon>
        <taxon>Sordariomycetes</taxon>
        <taxon>Xylariomycetidae</taxon>
        <taxon>Xylariales</taxon>
        <taxon>Hypoxylaceae</taxon>
        <taxon>Daldinia</taxon>
    </lineage>
</organism>
<evidence type="ECO:0000313" key="2">
    <source>
        <dbReference type="EMBL" id="KAK6952769.1"/>
    </source>
</evidence>
<comment type="caution">
    <text evidence="2">The sequence shown here is derived from an EMBL/GenBank/DDBJ whole genome shotgun (WGS) entry which is preliminary data.</text>
</comment>
<reference evidence="2 3" key="1">
    <citation type="journal article" date="2024" name="Front Chem Biol">
        <title>Unveiling the potential of Daldinia eschscholtzii MFLUCC 19-0629 through bioactivity and bioinformatics studies for enhanced sustainable agriculture production.</title>
        <authorList>
            <person name="Brooks S."/>
            <person name="Weaver J.A."/>
            <person name="Klomchit A."/>
            <person name="Alharthi S.A."/>
            <person name="Onlamun T."/>
            <person name="Nurani R."/>
            <person name="Vong T.K."/>
            <person name="Alberti F."/>
            <person name="Greco C."/>
        </authorList>
    </citation>
    <scope>NUCLEOTIDE SEQUENCE [LARGE SCALE GENOMIC DNA]</scope>
    <source>
        <strain evidence="2">MFLUCC 19-0629</strain>
    </source>
</reference>
<keyword evidence="1" id="KW-1133">Transmembrane helix</keyword>
<accession>A0AAX6MJG8</accession>
<dbReference type="AlphaFoldDB" id="A0AAX6MJG8"/>
<evidence type="ECO:0000313" key="3">
    <source>
        <dbReference type="Proteomes" id="UP001369815"/>
    </source>
</evidence>
<sequence>MQQNIHCLISVPKIMDVPVFAFTCAIFAASLIAVGLRLHYRRLTNSIGWDDGFILAAVAIEIALFAFSVYCPLTSFPGEIDNRMLSMLLVFEAFLGICVTVVSCIRIGVLVRTDYMTAMANTRDMHLRILEPELAIFSLCLPVLRPFWVKVQESYGYVTQQFRSGYEFTKLATTKLDDDECSWTWKGTNSTATTVKAGTPIPPTGKLSLYNGLKEKSKSILVGNPIRQPEPAAIKVERSWDISYEAALGCR</sequence>
<keyword evidence="1" id="KW-0472">Membrane</keyword>
<feature type="transmembrane region" description="Helical" evidence="1">
    <location>
        <begin position="85"/>
        <end position="109"/>
    </location>
</feature>